<dbReference type="EMBL" id="UGUA01000002">
    <property type="protein sequence ID" value="SUC35799.1"/>
    <property type="molecule type" value="Genomic_DNA"/>
</dbReference>
<dbReference type="AlphaFoldDB" id="A0A379G439"/>
<reference evidence="1 2" key="1">
    <citation type="submission" date="2018-06" db="EMBL/GenBank/DDBJ databases">
        <authorList>
            <consortium name="Pathogen Informatics"/>
            <person name="Doyle S."/>
        </authorList>
    </citation>
    <scope>NUCLEOTIDE SEQUENCE [LARGE SCALE GENOMIC DNA]</scope>
    <source>
        <strain evidence="1 2">NCTC12026</strain>
    </source>
</reference>
<dbReference type="GeneID" id="93423045"/>
<evidence type="ECO:0000313" key="1">
    <source>
        <dbReference type="EMBL" id="SUC35799.1"/>
    </source>
</evidence>
<name>A0A379G439_9GAMM</name>
<sequence>MAMTVIEAKAKAAEISGEIMKQHIASVPGVYTSAEYKLDLSTVFERLYDSISKKMDIK</sequence>
<dbReference type="RefSeq" id="WP_006815384.1">
    <property type="nucleotide sequence ID" value="NZ_AP018946.1"/>
</dbReference>
<accession>A0A379G439</accession>
<evidence type="ECO:0000313" key="2">
    <source>
        <dbReference type="Proteomes" id="UP000255129"/>
    </source>
</evidence>
<dbReference type="Proteomes" id="UP000255129">
    <property type="component" value="Unassembled WGS sequence"/>
</dbReference>
<protein>
    <submittedName>
        <fullName evidence="1">Uncharacterized protein</fullName>
    </submittedName>
</protein>
<gene>
    <name evidence="1" type="ORF">NCTC12026_02200</name>
</gene>
<proteinExistence type="predicted"/>
<organism evidence="1 2">
    <name type="scientific">Providencia rustigianii</name>
    <dbReference type="NCBI Taxonomy" id="158850"/>
    <lineage>
        <taxon>Bacteria</taxon>
        <taxon>Pseudomonadati</taxon>
        <taxon>Pseudomonadota</taxon>
        <taxon>Gammaproteobacteria</taxon>
        <taxon>Enterobacterales</taxon>
        <taxon>Morganellaceae</taxon>
        <taxon>Providencia</taxon>
    </lineage>
</organism>